<reference evidence="8" key="1">
    <citation type="journal article" date="2021" name="Nat. Microbiol.">
        <title>Cocultivation of an ultrasmall environmental parasitic bacterium with lytic ability against bacteria associated with wastewater foams.</title>
        <authorList>
            <person name="Batinovic S."/>
            <person name="Rose J.J.A."/>
            <person name="Ratcliffe J."/>
            <person name="Seviour R.J."/>
            <person name="Petrovski S."/>
        </authorList>
    </citation>
    <scope>NUCLEOTIDE SEQUENCE</scope>
    <source>
        <strain evidence="8">CON9</strain>
    </source>
</reference>
<keyword evidence="2" id="KW-0813">Transport</keyword>
<dbReference type="Pfam" id="PF01297">
    <property type="entry name" value="ZnuA"/>
    <property type="match status" value="1"/>
</dbReference>
<keyword evidence="4 7" id="KW-0732">Signal</keyword>
<dbReference type="Proteomes" id="UP001059836">
    <property type="component" value="Chromosome"/>
</dbReference>
<evidence type="ECO:0000256" key="5">
    <source>
        <dbReference type="SAM" id="Coils"/>
    </source>
</evidence>
<accession>A0ABX6IMU1</accession>
<keyword evidence="9" id="KW-1185">Reference proteome</keyword>
<dbReference type="EMBL" id="CP045809">
    <property type="protein sequence ID" value="QHN36620.1"/>
    <property type="molecule type" value="Genomic_DNA"/>
</dbReference>
<evidence type="ECO:0000256" key="4">
    <source>
        <dbReference type="ARBA" id="ARBA00022729"/>
    </source>
</evidence>
<keyword evidence="3" id="KW-0479">Metal-binding</keyword>
<feature type="compositionally biased region" description="Basic and acidic residues" evidence="6">
    <location>
        <begin position="125"/>
        <end position="146"/>
    </location>
</feature>
<dbReference type="InterPro" id="IPR006127">
    <property type="entry name" value="ZnuA-like"/>
</dbReference>
<dbReference type="Gene3D" id="3.40.50.1980">
    <property type="entry name" value="Nitrogenase molybdenum iron protein domain"/>
    <property type="match status" value="2"/>
</dbReference>
<dbReference type="PANTHER" id="PTHR42953:SF1">
    <property type="entry name" value="METAL-BINDING PROTEIN HI_0362-RELATED"/>
    <property type="match status" value="1"/>
</dbReference>
<evidence type="ECO:0000256" key="2">
    <source>
        <dbReference type="ARBA" id="ARBA00022448"/>
    </source>
</evidence>
<sequence length="324" mass="33921">MKRRALLGATALIGAGVLVLAGCSGDDGGTGAASGMPTIVTSTDVWGSVATAVAGDKAEVTALFSNAQGDPHEFEPPAADTAKIADADIILMNGGHYDEYLEDASANSDAAVVNAYELRSGGDNTNEHDGDEHNDGDHEGDEHEHTGADNEHVFYDLGLVGEVADELAGVLAEKDPAHAADYRANADRFGKEIETLRSQLAEIKRTHNGVKVAQTEPLAGYLLAEAGLLDVAPAGFTRAVEAGQSPSAADRAALEDLLTQRQVKVFVVNAQEVDQVTEALMKSARSAGVPIVELTETLPDGVDDFIDWQRTQIQSLADALHAAQ</sequence>
<evidence type="ECO:0000313" key="9">
    <source>
        <dbReference type="Proteomes" id="UP001059836"/>
    </source>
</evidence>
<evidence type="ECO:0000256" key="7">
    <source>
        <dbReference type="SAM" id="SignalP"/>
    </source>
</evidence>
<organism evidence="8 9">
    <name type="scientific">Gordonia pseudamarae</name>
    <dbReference type="NCBI Taxonomy" id="2831662"/>
    <lineage>
        <taxon>Bacteria</taxon>
        <taxon>Bacillati</taxon>
        <taxon>Actinomycetota</taxon>
        <taxon>Actinomycetes</taxon>
        <taxon>Mycobacteriales</taxon>
        <taxon>Gordoniaceae</taxon>
        <taxon>Gordonia</taxon>
    </lineage>
</organism>
<proteinExistence type="predicted"/>
<protein>
    <submittedName>
        <fullName evidence="8">ABC transporter substrate-binding protein</fullName>
    </submittedName>
</protein>
<dbReference type="InterPro" id="IPR050492">
    <property type="entry name" value="Bact_metal-bind_prot9"/>
</dbReference>
<dbReference type="SUPFAM" id="SSF53807">
    <property type="entry name" value="Helical backbone' metal receptor"/>
    <property type="match status" value="1"/>
</dbReference>
<feature type="chain" id="PRO_5046916388" evidence="7">
    <location>
        <begin position="22"/>
        <end position="324"/>
    </location>
</feature>
<evidence type="ECO:0000313" key="8">
    <source>
        <dbReference type="EMBL" id="QHN36620.1"/>
    </source>
</evidence>
<name>A0ABX6IMU1_9ACTN</name>
<evidence type="ECO:0000256" key="6">
    <source>
        <dbReference type="SAM" id="MobiDB-lite"/>
    </source>
</evidence>
<keyword evidence="5" id="KW-0175">Coiled coil</keyword>
<dbReference type="RefSeq" id="WP_213244888.1">
    <property type="nucleotide sequence ID" value="NZ_CP045806.1"/>
</dbReference>
<evidence type="ECO:0000256" key="3">
    <source>
        <dbReference type="ARBA" id="ARBA00022723"/>
    </source>
</evidence>
<dbReference type="PROSITE" id="PS51257">
    <property type="entry name" value="PROKAR_LIPOPROTEIN"/>
    <property type="match status" value="1"/>
</dbReference>
<comment type="subcellular location">
    <subcellularLocation>
        <location evidence="1">Cell envelope</location>
    </subcellularLocation>
</comment>
<evidence type="ECO:0000256" key="1">
    <source>
        <dbReference type="ARBA" id="ARBA00004196"/>
    </source>
</evidence>
<feature type="signal peptide" evidence="7">
    <location>
        <begin position="1"/>
        <end position="21"/>
    </location>
</feature>
<gene>
    <name evidence="8" type="ORF">GII31_18690</name>
</gene>
<feature type="region of interest" description="Disordered" evidence="6">
    <location>
        <begin position="120"/>
        <end position="146"/>
    </location>
</feature>
<feature type="coiled-coil region" evidence="5">
    <location>
        <begin position="179"/>
        <end position="206"/>
    </location>
</feature>
<dbReference type="PANTHER" id="PTHR42953">
    <property type="entry name" value="HIGH-AFFINITY ZINC UPTAKE SYSTEM PROTEIN ZNUA-RELATED"/>
    <property type="match status" value="1"/>
</dbReference>